<evidence type="ECO:0000313" key="11">
    <source>
        <dbReference type="Proteomes" id="UP000824219"/>
    </source>
</evidence>
<dbReference type="InterPro" id="IPR053066">
    <property type="entry name" value="ADGR_G7"/>
</dbReference>
<dbReference type="Gene3D" id="1.20.1070.10">
    <property type="entry name" value="Rhodopsin 7-helix transmembrane proteins"/>
    <property type="match status" value="1"/>
</dbReference>
<feature type="domain" description="GAIN-B" evidence="8">
    <location>
        <begin position="282"/>
        <end position="459"/>
    </location>
</feature>
<evidence type="ECO:0000256" key="3">
    <source>
        <dbReference type="ARBA" id="ARBA00022989"/>
    </source>
</evidence>
<comment type="caution">
    <text evidence="10">The sequence shown here is derived from an EMBL/GenBank/DDBJ whole genome shotgun (WGS) entry which is preliminary data.</text>
</comment>
<sequence length="1024" mass="112798">MTTVSGNTTSSDTTGNNIILPTTTVIPPTNLITTISLPTTLPTTTVIPPTNLTTTTNLITTLPTTTVIPPTNLTTTTNLITTLPTTTVIPPTNLTTTTNLITTLPATTNLPTTLPTTTNLTTDLPTTTTTTTNLPTTLPTNTTTTVATAWCLNETRTFSPPQELKCDLTLDIIDAALSSSSSVTRLNLASSSQILTSKPEKLTPQNISTAVKIVNCLLAHTESTQDIHLASITTVSQLLSANAEQFYDVTGSISSLTKTLQRFSLMQVDNGSLLVQPNIAIHSVTVSQSSEIQMTVFSALNNRIQRTALAESRPPDSLSDNRIKINNTFATHQLPIDVQIDVKLPQDTEGTKIGFVLYNNDQFFRSQAFQPSLNLNRRVISGHLEEDKTLEYVQFMMRTQISSSIHLHDFACVIWEYKKQDWSTEGCKKIWNAANQACKCEGDMKLANFAMLMSYRSNPQISQALGQVSIIGCAASVVGLIITAIFQILTRKSRRSSPTILLVSICVCMVIVYLLFIFGIHNLTHESSANLSVENVIPASDFYLEPDHGPCTAFAVLLHYFLLATFTWSALYAAHIFLLIKNTISGPPRYFTSLSLVLGWGLPAVVVGISLGITYRIQNPLNYRQEALCWLAAGDQQNGLDVTKPMLWGFLLPVAVMLLFNIAVLLYFSYTTCRTNPDLNSSQVTPLRNKMLGCISMAVVLGVSWIIGYFLLLEQNTIMQNILSFAFCLFNTTQGIQIFILFTLRTSVFKQKALALLNSIPSSGLARHSQSFDLWVREEVDYEESYKYYNVIQQSAISEAPPLDSLSANRIKINNTFAIQADQMPIDVQMDIKLPQDTEGTKIGFVLYNNDQFFGSQAFQPSLDLKQTSDQWTLGEGQGPEVHSVNDEDSGLPAVVVGISLGFTYQIQNPLNYRQEALHWLAARDQQKSLDVMKPMQGFLLPAAVMLLFNIAVLLYFSYTTCRTNPDLNSSQVTPLRNKMLSCVSMAVVLDHRLLPAPGTQTQTSSPSASLTPRRCELQRLAFS</sequence>
<evidence type="ECO:0000256" key="7">
    <source>
        <dbReference type="SAM" id="Phobius"/>
    </source>
</evidence>
<keyword evidence="3 7" id="KW-1133">Transmembrane helix</keyword>
<keyword evidence="11" id="KW-1185">Reference proteome</keyword>
<dbReference type="GO" id="GO:0016020">
    <property type="term" value="C:membrane"/>
    <property type="evidence" value="ECO:0007669"/>
    <property type="project" value="UniProtKB-SubCell"/>
</dbReference>
<evidence type="ECO:0000256" key="5">
    <source>
        <dbReference type="ARBA" id="ARBA00023157"/>
    </source>
</evidence>
<dbReference type="Pfam" id="PF22259">
    <property type="entry name" value="GPR128_GAIN_subdomA"/>
    <property type="match status" value="1"/>
</dbReference>
<evidence type="ECO:0000259" key="8">
    <source>
        <dbReference type="PROSITE" id="PS50221"/>
    </source>
</evidence>
<evidence type="ECO:0000259" key="9">
    <source>
        <dbReference type="PROSITE" id="PS50261"/>
    </source>
</evidence>
<dbReference type="PROSITE" id="PS50261">
    <property type="entry name" value="G_PROTEIN_RECEP_F2_4"/>
    <property type="match status" value="1"/>
</dbReference>
<feature type="transmembrane region" description="Helical" evidence="7">
    <location>
        <begin position="647"/>
        <end position="670"/>
    </location>
</feature>
<proteinExistence type="predicted"/>
<evidence type="ECO:0000313" key="10">
    <source>
        <dbReference type="EMBL" id="KAG7315452.1"/>
    </source>
</evidence>
<dbReference type="Pfam" id="PF00002">
    <property type="entry name" value="7tm_2"/>
    <property type="match status" value="1"/>
</dbReference>
<keyword evidence="2 7" id="KW-0812">Transmembrane</keyword>
<dbReference type="Proteomes" id="UP000824219">
    <property type="component" value="Linkage Group LG27"/>
</dbReference>
<dbReference type="InterPro" id="IPR053985">
    <property type="entry name" value="GPR128_GAIN_subdom_A"/>
</dbReference>
<evidence type="ECO:0000256" key="6">
    <source>
        <dbReference type="SAM" id="MobiDB-lite"/>
    </source>
</evidence>
<evidence type="ECO:0000256" key="1">
    <source>
        <dbReference type="ARBA" id="ARBA00004141"/>
    </source>
</evidence>
<dbReference type="GO" id="GO:0004930">
    <property type="term" value="F:G protein-coupled receptor activity"/>
    <property type="evidence" value="ECO:0007669"/>
    <property type="project" value="InterPro"/>
</dbReference>
<keyword evidence="4 7" id="KW-0472">Membrane</keyword>
<evidence type="ECO:0008006" key="12">
    <source>
        <dbReference type="Google" id="ProtNLM"/>
    </source>
</evidence>
<dbReference type="Pfam" id="PF22261">
    <property type="entry name" value="GPR128_GAIN_subdom_B"/>
    <property type="match status" value="2"/>
</dbReference>
<dbReference type="InterPro" id="IPR000203">
    <property type="entry name" value="GPS"/>
</dbReference>
<feature type="transmembrane region" description="Helical" evidence="7">
    <location>
        <begin position="500"/>
        <end position="520"/>
    </location>
</feature>
<dbReference type="InterPro" id="IPR017981">
    <property type="entry name" value="GPCR_2-like_7TM"/>
</dbReference>
<dbReference type="InterPro" id="IPR057244">
    <property type="entry name" value="GAIN_B"/>
</dbReference>
<feature type="domain" description="G-protein coupled receptors family 2 profile 2" evidence="9">
    <location>
        <begin position="465"/>
        <end position="746"/>
    </location>
</feature>
<organism evidence="10 11">
    <name type="scientific">Hemibagrus wyckioides</name>
    <dbReference type="NCBI Taxonomy" id="337641"/>
    <lineage>
        <taxon>Eukaryota</taxon>
        <taxon>Metazoa</taxon>
        <taxon>Chordata</taxon>
        <taxon>Craniata</taxon>
        <taxon>Vertebrata</taxon>
        <taxon>Euteleostomi</taxon>
        <taxon>Actinopterygii</taxon>
        <taxon>Neopterygii</taxon>
        <taxon>Teleostei</taxon>
        <taxon>Ostariophysi</taxon>
        <taxon>Siluriformes</taxon>
        <taxon>Bagridae</taxon>
        <taxon>Hemibagrus</taxon>
    </lineage>
</organism>
<dbReference type="InterPro" id="IPR000832">
    <property type="entry name" value="GPCR_2_secretin-like"/>
</dbReference>
<feature type="transmembrane region" description="Helical" evidence="7">
    <location>
        <begin position="718"/>
        <end position="742"/>
    </location>
</feature>
<feature type="transmembrane region" description="Helical" evidence="7">
    <location>
        <begin position="590"/>
        <end position="613"/>
    </location>
</feature>
<feature type="region of interest" description="Disordered" evidence="6">
    <location>
        <begin position="112"/>
        <end position="139"/>
    </location>
</feature>
<evidence type="ECO:0000256" key="2">
    <source>
        <dbReference type="ARBA" id="ARBA00022692"/>
    </source>
</evidence>
<dbReference type="InterPro" id="IPR053986">
    <property type="entry name" value="GPR128_GAIN_subdom_B"/>
</dbReference>
<protein>
    <recommendedName>
        <fullName evidence="12">Adhesion G-protein coupled receptor G7</fullName>
    </recommendedName>
</protein>
<feature type="transmembrane region" description="Helical" evidence="7">
    <location>
        <begin position="464"/>
        <end position="488"/>
    </location>
</feature>
<name>A0A9D3N6U7_9TELE</name>
<dbReference type="PROSITE" id="PS50221">
    <property type="entry name" value="GAIN_B"/>
    <property type="match status" value="1"/>
</dbReference>
<comment type="subcellular location">
    <subcellularLocation>
        <location evidence="1">Membrane</location>
        <topology evidence="1">Multi-pass membrane protein</topology>
    </subcellularLocation>
</comment>
<feature type="transmembrane region" description="Helical" evidence="7">
    <location>
        <begin position="691"/>
        <end position="712"/>
    </location>
</feature>
<evidence type="ECO:0000256" key="4">
    <source>
        <dbReference type="ARBA" id="ARBA00023136"/>
    </source>
</evidence>
<dbReference type="PANTHER" id="PTHR47767">
    <property type="entry name" value="ADHESION G PROTEIN-COUPLED RECEPTOR G7"/>
    <property type="match status" value="1"/>
</dbReference>
<dbReference type="AlphaFoldDB" id="A0A9D3N6U7"/>
<feature type="transmembrane region" description="Helical" evidence="7">
    <location>
        <begin position="938"/>
        <end position="959"/>
    </location>
</feature>
<dbReference type="EMBL" id="JAHKSW010000027">
    <property type="protein sequence ID" value="KAG7315452.1"/>
    <property type="molecule type" value="Genomic_DNA"/>
</dbReference>
<reference evidence="10 11" key="1">
    <citation type="submission" date="2021-06" db="EMBL/GenBank/DDBJ databases">
        <title>Chromosome-level genome assembly of the red-tail catfish (Hemibagrus wyckioides).</title>
        <authorList>
            <person name="Shao F."/>
        </authorList>
    </citation>
    <scope>NUCLEOTIDE SEQUENCE [LARGE SCALE GENOMIC DNA]</scope>
    <source>
        <strain evidence="10">EC202008001</strain>
        <tissue evidence="10">Blood</tissue>
    </source>
</reference>
<feature type="transmembrane region" description="Helical" evidence="7">
    <location>
        <begin position="553"/>
        <end position="578"/>
    </location>
</feature>
<dbReference type="OrthoDB" id="1100386at2759"/>
<accession>A0A9D3N6U7</accession>
<keyword evidence="5" id="KW-1015">Disulfide bond</keyword>
<dbReference type="GO" id="GO:0007166">
    <property type="term" value="P:cell surface receptor signaling pathway"/>
    <property type="evidence" value="ECO:0007669"/>
    <property type="project" value="InterPro"/>
</dbReference>
<dbReference type="PANTHER" id="PTHR47767:SF1">
    <property type="entry name" value="ADHESION G PROTEIN-COUPLED RECEPTOR G7"/>
    <property type="match status" value="1"/>
</dbReference>
<gene>
    <name evidence="10" type="ORF">KOW79_021540</name>
</gene>
<dbReference type="Pfam" id="PF01825">
    <property type="entry name" value="GPS"/>
    <property type="match status" value="1"/>
</dbReference>